<reference evidence="6" key="1">
    <citation type="journal article" date="2019" name="Int. J. Syst. Evol. Microbiol.">
        <title>The Global Catalogue of Microorganisms (GCM) 10K type strain sequencing project: providing services to taxonomists for standard genome sequencing and annotation.</title>
        <authorList>
            <consortium name="The Broad Institute Genomics Platform"/>
            <consortium name="The Broad Institute Genome Sequencing Center for Infectious Disease"/>
            <person name="Wu L."/>
            <person name="Ma J."/>
        </authorList>
    </citation>
    <scope>NUCLEOTIDE SEQUENCE [LARGE SCALE GENOMIC DNA]</scope>
    <source>
        <strain evidence="6">JCM 18304</strain>
    </source>
</reference>
<dbReference type="Pfam" id="PF00005">
    <property type="entry name" value="ABC_tran"/>
    <property type="match status" value="1"/>
</dbReference>
<evidence type="ECO:0000256" key="2">
    <source>
        <dbReference type="ARBA" id="ARBA00022741"/>
    </source>
</evidence>
<name>A0ABP9S3J6_9ACTN</name>
<feature type="domain" description="ABC transporter" evidence="4">
    <location>
        <begin position="28"/>
        <end position="261"/>
    </location>
</feature>
<keyword evidence="3 5" id="KW-0067">ATP-binding</keyword>
<evidence type="ECO:0000259" key="4">
    <source>
        <dbReference type="PROSITE" id="PS50893"/>
    </source>
</evidence>
<dbReference type="PANTHER" id="PTHR42788:SF13">
    <property type="entry name" value="ALIPHATIC SULFONATES IMPORT ATP-BINDING PROTEIN SSUB"/>
    <property type="match status" value="1"/>
</dbReference>
<keyword evidence="6" id="KW-1185">Reference proteome</keyword>
<dbReference type="PANTHER" id="PTHR42788">
    <property type="entry name" value="TAURINE IMPORT ATP-BINDING PROTEIN-RELATED"/>
    <property type="match status" value="1"/>
</dbReference>
<gene>
    <name evidence="5" type="ORF">GCM10023322_45550</name>
</gene>
<keyword evidence="1" id="KW-0813">Transport</keyword>
<dbReference type="InterPro" id="IPR017871">
    <property type="entry name" value="ABC_transporter-like_CS"/>
</dbReference>
<sequence length="289" mass="31285">MDSELAVTAATATPTQQRTAPAAGPLKLEVEDVGIGYFSQRHGSFFEAVRSLTFNVPDDSLVALVGPTGCGKSTFLRSVCGLLGYQHGRLLVDGSAVTGPRADCSVVFQSPALMPWRTVERNVGYGLELRGTPKAEVRDRVGHMLDMVGLSKFAEHYPHQLSGGMQQRANLARALANDPVLLLMDEPFSALDPQTRDRLSDELLRIRELTKLTVLMVTHQVDEAVLLADQCVVLSRGPGSVVEGVMDIPLGRGRTVDETRHQSGYGPLVRQLRDMLRALEPAESASGGR</sequence>
<dbReference type="PROSITE" id="PS00211">
    <property type="entry name" value="ABC_TRANSPORTER_1"/>
    <property type="match status" value="1"/>
</dbReference>
<proteinExistence type="predicted"/>
<dbReference type="Gene3D" id="3.40.50.300">
    <property type="entry name" value="P-loop containing nucleotide triphosphate hydrolases"/>
    <property type="match status" value="1"/>
</dbReference>
<dbReference type="PROSITE" id="PS50893">
    <property type="entry name" value="ABC_TRANSPORTER_2"/>
    <property type="match status" value="1"/>
</dbReference>
<dbReference type="InterPro" id="IPR003593">
    <property type="entry name" value="AAA+_ATPase"/>
</dbReference>
<comment type="caution">
    <text evidence="5">The sequence shown here is derived from an EMBL/GenBank/DDBJ whole genome shotgun (WGS) entry which is preliminary data.</text>
</comment>
<dbReference type="InterPro" id="IPR050166">
    <property type="entry name" value="ABC_transporter_ATP-bind"/>
</dbReference>
<dbReference type="Proteomes" id="UP001501570">
    <property type="component" value="Unassembled WGS sequence"/>
</dbReference>
<organism evidence="5 6">
    <name type="scientific">Rugosimonospora acidiphila</name>
    <dbReference type="NCBI Taxonomy" id="556531"/>
    <lineage>
        <taxon>Bacteria</taxon>
        <taxon>Bacillati</taxon>
        <taxon>Actinomycetota</taxon>
        <taxon>Actinomycetes</taxon>
        <taxon>Micromonosporales</taxon>
        <taxon>Micromonosporaceae</taxon>
        <taxon>Rugosimonospora</taxon>
    </lineage>
</organism>
<evidence type="ECO:0000313" key="6">
    <source>
        <dbReference type="Proteomes" id="UP001501570"/>
    </source>
</evidence>
<dbReference type="RefSeq" id="WP_345632637.1">
    <property type="nucleotide sequence ID" value="NZ_BAABJQ010000014.1"/>
</dbReference>
<dbReference type="InterPro" id="IPR003439">
    <property type="entry name" value="ABC_transporter-like_ATP-bd"/>
</dbReference>
<dbReference type="SUPFAM" id="SSF52540">
    <property type="entry name" value="P-loop containing nucleoside triphosphate hydrolases"/>
    <property type="match status" value="1"/>
</dbReference>
<evidence type="ECO:0000256" key="3">
    <source>
        <dbReference type="ARBA" id="ARBA00022840"/>
    </source>
</evidence>
<dbReference type="EMBL" id="BAABJQ010000014">
    <property type="protein sequence ID" value="GAA5190433.1"/>
    <property type="molecule type" value="Genomic_DNA"/>
</dbReference>
<protein>
    <submittedName>
        <fullName evidence="5">ABC transporter ATP-binding protein</fullName>
    </submittedName>
</protein>
<keyword evidence="2" id="KW-0547">Nucleotide-binding</keyword>
<dbReference type="SMART" id="SM00382">
    <property type="entry name" value="AAA"/>
    <property type="match status" value="1"/>
</dbReference>
<accession>A0ABP9S3J6</accession>
<evidence type="ECO:0000256" key="1">
    <source>
        <dbReference type="ARBA" id="ARBA00022448"/>
    </source>
</evidence>
<evidence type="ECO:0000313" key="5">
    <source>
        <dbReference type="EMBL" id="GAA5190433.1"/>
    </source>
</evidence>
<dbReference type="CDD" id="cd03293">
    <property type="entry name" value="ABC_NrtD_SsuB_transporters"/>
    <property type="match status" value="1"/>
</dbReference>
<dbReference type="InterPro" id="IPR027417">
    <property type="entry name" value="P-loop_NTPase"/>
</dbReference>
<dbReference type="GO" id="GO:0005524">
    <property type="term" value="F:ATP binding"/>
    <property type="evidence" value="ECO:0007669"/>
    <property type="project" value="UniProtKB-KW"/>
</dbReference>